<dbReference type="RefSeq" id="WP_085217245.1">
    <property type="nucleotide sequence ID" value="NZ_LT840185.1"/>
</dbReference>
<reference evidence="2" key="1">
    <citation type="submission" date="2017-04" db="EMBL/GenBank/DDBJ databases">
        <authorList>
            <person name="Varghese N."/>
            <person name="Submissions S."/>
        </authorList>
    </citation>
    <scope>NUCLEOTIDE SEQUENCE [LARGE SCALE GENOMIC DNA]</scope>
    <source>
        <strain evidence="2">Dd16</strain>
    </source>
</reference>
<dbReference type="STRING" id="941907.SAMN06295910_0359"/>
<gene>
    <name evidence="1" type="ORF">SAMN06295910_0359</name>
</gene>
<dbReference type="AlphaFoldDB" id="A0A1X7FZ15"/>
<evidence type="ECO:0000313" key="1">
    <source>
        <dbReference type="EMBL" id="SMF61374.1"/>
    </source>
</evidence>
<dbReference type="EMBL" id="LT840185">
    <property type="protein sequence ID" value="SMF61374.1"/>
    <property type="molecule type" value="Genomic_DNA"/>
</dbReference>
<sequence>MSSTEDFYRARAVESQAQADAAALDNVRDRCLRSAAAWEAMASRAARTDKLRAETEARKAAAALVD</sequence>
<name>A0A1X7FZ15_9SPHN</name>
<dbReference type="Proteomes" id="UP000192934">
    <property type="component" value="Chromosome I"/>
</dbReference>
<proteinExistence type="predicted"/>
<evidence type="ECO:0000313" key="2">
    <source>
        <dbReference type="Proteomes" id="UP000192934"/>
    </source>
</evidence>
<protein>
    <submittedName>
        <fullName evidence="1">Uncharacterized protein</fullName>
    </submittedName>
</protein>
<accession>A0A1X7FZ15</accession>
<organism evidence="1 2">
    <name type="scientific">Allosphingosinicella indica</name>
    <dbReference type="NCBI Taxonomy" id="941907"/>
    <lineage>
        <taxon>Bacteria</taxon>
        <taxon>Pseudomonadati</taxon>
        <taxon>Pseudomonadota</taxon>
        <taxon>Alphaproteobacteria</taxon>
        <taxon>Sphingomonadales</taxon>
        <taxon>Sphingomonadaceae</taxon>
        <taxon>Allosphingosinicella</taxon>
    </lineage>
</organism>
<keyword evidence="2" id="KW-1185">Reference proteome</keyword>